<keyword evidence="2" id="KW-1185">Reference proteome</keyword>
<protein>
    <submittedName>
        <fullName evidence="1">Uncharacterized protein</fullName>
    </submittedName>
</protein>
<sequence>MKKLTLRIFTFMLFIVFLWPSMAFASEYFLFDAEENKILFMDEDDLNFTEKMDLEKVPDLLMKTSDPDKYLAIYGPEKSEDGTESNLLANLFKKTNEKRASIAGRLILFNVKTGRTEDVVDIGYAPFNWEYTEDRRHFFITYRVSAEKDSGFELLHYNIPEMTCQTVELPASTVKVNQIAINQELGQVYLLLDNVDRIDFSRNKQKISGQPQLLTVNIGDLQVKASTPLDNPPLSLRLLSKDRGVLICQDWKVNVNFSNGQFKRYLELGEGSVVFMDLQEQKPLEKYDVDKRSIYWQWFPEDKVYIIHYETPESGLKTNSHFLKITKDGVESKVLTEEVLDFDYYPEEDKLYILHKDKLSWIDYQTKQMVTYHTGSNLYKKSPYSFRKLPDSDLALIYSVRDGKVKFYDLKRNKVERKVLSGRTWGKVAYLFRTMLSRPQDALTRVSTNADLTRFYVYNRMSNDITVYDRSFRPQKYIVTPEPALGIYQITKPTLKTLVFTGKKIYELVDQELKLVHSFEKKTDRIAVVGEENRVMIVSETELLVLHPDSLQTETRIKFFVGRDEKYTKLKAGDQRFYFIETL</sequence>
<reference evidence="1" key="1">
    <citation type="submission" date="2020-06" db="EMBL/GenBank/DDBJ databases">
        <title>Novel chitinolytic bacterium.</title>
        <authorList>
            <person name="Ungkulpasvich U."/>
            <person name="Kosugi A."/>
            <person name="Uke A."/>
        </authorList>
    </citation>
    <scope>NUCLEOTIDE SEQUENCE</scope>
    <source>
        <strain evidence="1">UUS1-1</strain>
    </source>
</reference>
<dbReference type="Proteomes" id="UP000657177">
    <property type="component" value="Unassembled WGS sequence"/>
</dbReference>
<dbReference type="AlphaFoldDB" id="A0A8J6LLP8"/>
<name>A0A8J6LLP8_9FIRM</name>
<organism evidence="1 2">
    <name type="scientific">Capillibacterium thermochitinicola</name>
    <dbReference type="NCBI Taxonomy" id="2699427"/>
    <lineage>
        <taxon>Bacteria</taxon>
        <taxon>Bacillati</taxon>
        <taxon>Bacillota</taxon>
        <taxon>Capillibacterium</taxon>
    </lineage>
</organism>
<dbReference type="RefSeq" id="WP_181339057.1">
    <property type="nucleotide sequence ID" value="NZ_JAAKDE010000005.1"/>
</dbReference>
<dbReference type="InterPro" id="IPR011048">
    <property type="entry name" value="Haem_d1_sf"/>
</dbReference>
<comment type="caution">
    <text evidence="1">The sequence shown here is derived from an EMBL/GenBank/DDBJ whole genome shotgun (WGS) entry which is preliminary data.</text>
</comment>
<evidence type="ECO:0000313" key="1">
    <source>
        <dbReference type="EMBL" id="MBA2132604.1"/>
    </source>
</evidence>
<gene>
    <name evidence="1" type="ORF">G5B42_03480</name>
</gene>
<dbReference type="EMBL" id="JAAKDE010000005">
    <property type="protein sequence ID" value="MBA2132604.1"/>
    <property type="molecule type" value="Genomic_DNA"/>
</dbReference>
<dbReference type="SUPFAM" id="SSF51004">
    <property type="entry name" value="C-terminal (heme d1) domain of cytochrome cd1-nitrite reductase"/>
    <property type="match status" value="1"/>
</dbReference>
<proteinExistence type="predicted"/>
<accession>A0A8J6LLP8</accession>
<evidence type="ECO:0000313" key="2">
    <source>
        <dbReference type="Proteomes" id="UP000657177"/>
    </source>
</evidence>